<dbReference type="SMART" id="SM00389">
    <property type="entry name" value="HOX"/>
    <property type="match status" value="1"/>
</dbReference>
<dbReference type="Pfam" id="PF00046">
    <property type="entry name" value="Homeodomain"/>
    <property type="match status" value="1"/>
</dbReference>
<evidence type="ECO:0000256" key="3">
    <source>
        <dbReference type="ARBA" id="ARBA00023015"/>
    </source>
</evidence>
<reference evidence="13" key="1">
    <citation type="submission" date="2022-11" db="EMBL/GenBank/DDBJ databases">
        <authorList>
            <person name="Hyden B.L."/>
            <person name="Feng K."/>
            <person name="Yates T."/>
            <person name="Jawdy S."/>
            <person name="Smart L.B."/>
            <person name="Muchero W."/>
        </authorList>
    </citation>
    <scope>NUCLEOTIDE SEQUENCE</scope>
    <source>
        <tissue evidence="13">Shoot tip</tissue>
    </source>
</reference>
<feature type="region of interest" description="Disordered" evidence="11">
    <location>
        <begin position="154"/>
        <end position="174"/>
    </location>
</feature>
<accession>A0A9Q0QGW0</accession>
<dbReference type="InterPro" id="IPR000047">
    <property type="entry name" value="HTH_motif"/>
</dbReference>
<feature type="compositionally biased region" description="Basic and acidic residues" evidence="11">
    <location>
        <begin position="104"/>
        <end position="127"/>
    </location>
</feature>
<dbReference type="Proteomes" id="UP001151532">
    <property type="component" value="Chromosome 3"/>
</dbReference>
<dbReference type="AlphaFoldDB" id="A0A9Q0QGW0"/>
<evidence type="ECO:0000256" key="7">
    <source>
        <dbReference type="ARBA" id="ARBA00023242"/>
    </source>
</evidence>
<dbReference type="PROSITE" id="PS00027">
    <property type="entry name" value="HOMEOBOX_1"/>
    <property type="match status" value="1"/>
</dbReference>
<dbReference type="Pfam" id="PF02183">
    <property type="entry name" value="HALZ"/>
    <property type="match status" value="1"/>
</dbReference>
<feature type="region of interest" description="Disordered" evidence="11">
    <location>
        <begin position="82"/>
        <end position="139"/>
    </location>
</feature>
<evidence type="ECO:0000256" key="2">
    <source>
        <dbReference type="ARBA" id="ARBA00006074"/>
    </source>
</evidence>
<dbReference type="InterPro" id="IPR006712">
    <property type="entry name" value="HD-ZIP_N"/>
</dbReference>
<keyword evidence="5 8" id="KW-0371">Homeobox</keyword>
<dbReference type="PROSITE" id="PS50071">
    <property type="entry name" value="HOMEOBOX_2"/>
    <property type="match status" value="1"/>
</dbReference>
<dbReference type="SUPFAM" id="SSF46689">
    <property type="entry name" value="Homeodomain-like"/>
    <property type="match status" value="1"/>
</dbReference>
<protein>
    <submittedName>
        <fullName evidence="13">HOMEOBOX ASSOCIATED LEUCINE ZIPPER PROTEIN</fullName>
    </submittedName>
</protein>
<keyword evidence="7 8" id="KW-0539">Nucleus</keyword>
<keyword evidence="3" id="KW-0805">Transcription regulation</keyword>
<reference evidence="13" key="2">
    <citation type="journal article" date="2023" name="Int. J. Mol. Sci.">
        <title>De Novo Assembly and Annotation of 11 Diverse Shrub Willow (Salix) Genomes Reveals Novel Gene Organization in Sex-Linked Regions.</title>
        <authorList>
            <person name="Hyden B."/>
            <person name="Feng K."/>
            <person name="Yates T.B."/>
            <person name="Jawdy S."/>
            <person name="Cereghino C."/>
            <person name="Smart L.B."/>
            <person name="Muchero W."/>
        </authorList>
    </citation>
    <scope>NUCLEOTIDE SEQUENCE</scope>
    <source>
        <tissue evidence="13">Shoot tip</tissue>
    </source>
</reference>
<dbReference type="SMART" id="SM00340">
    <property type="entry name" value="HALZ"/>
    <property type="match status" value="1"/>
</dbReference>
<feature type="domain" description="Homeobox" evidence="12">
    <location>
        <begin position="218"/>
        <end position="250"/>
    </location>
</feature>
<dbReference type="InterPro" id="IPR017970">
    <property type="entry name" value="Homeobox_CS"/>
</dbReference>
<keyword evidence="6" id="KW-0804">Transcription</keyword>
<feature type="compositionally biased region" description="Low complexity" evidence="11">
    <location>
        <begin position="92"/>
        <end position="102"/>
    </location>
</feature>
<dbReference type="InterPro" id="IPR009057">
    <property type="entry name" value="Homeodomain-like_sf"/>
</dbReference>
<dbReference type="Gene3D" id="1.10.10.60">
    <property type="entry name" value="Homeodomain-like"/>
    <property type="match status" value="1"/>
</dbReference>
<evidence type="ECO:0000256" key="1">
    <source>
        <dbReference type="ARBA" id="ARBA00004123"/>
    </source>
</evidence>
<feature type="compositionally biased region" description="Polar residues" evidence="11">
    <location>
        <begin position="155"/>
        <end position="168"/>
    </location>
</feature>
<dbReference type="GO" id="GO:0000981">
    <property type="term" value="F:DNA-binding transcription factor activity, RNA polymerase II-specific"/>
    <property type="evidence" value="ECO:0007669"/>
    <property type="project" value="InterPro"/>
</dbReference>
<keyword evidence="10" id="KW-0175">Coiled coil</keyword>
<dbReference type="PANTHER" id="PTHR45714">
    <property type="entry name" value="HOMEOBOX-LEUCINE ZIPPER PROTEIN HAT14"/>
    <property type="match status" value="1"/>
</dbReference>
<dbReference type="OrthoDB" id="6159439at2759"/>
<sequence>MAEKEDLGLSLSLSVPQNQHSLQFNRMPSLVPSTAASSLPGFNPQKPSWNVTFPPSDQNSDSYRAETRSFLRGIDVNSLPSTADCEEEAGVSSPNSTISSISGKRSEREGINGEEHEMERDSSRGISDEEDGDTSRKKLRLSKDQAAILEESFKENNTLNPSNARKQGNTGGLPVFPEQPNSATGKMKLYFIGASHGIKNSREGVLVIVSDNLLFFYAQKQKMALAKQLGLRSRQVEVWFQNRRARTKLKQTEVDCEFLKRCCENLTAENRRLQKEVQELRALKLSPQFYMQMTPPTTLTMCPSCERVAVPPSASSTVDARSHPHMGPTHHKPIPVNPWAPATPITRGPAPFDVHRPRS</sequence>
<evidence type="ECO:0000256" key="11">
    <source>
        <dbReference type="SAM" id="MobiDB-lite"/>
    </source>
</evidence>
<evidence type="ECO:0000259" key="12">
    <source>
        <dbReference type="PROSITE" id="PS50071"/>
    </source>
</evidence>
<comment type="similarity">
    <text evidence="2">Belongs to the HD-ZIP homeobox family. Class II subfamily.</text>
</comment>
<dbReference type="GO" id="GO:0043565">
    <property type="term" value="F:sequence-specific DNA binding"/>
    <property type="evidence" value="ECO:0007669"/>
    <property type="project" value="InterPro"/>
</dbReference>
<proteinExistence type="inferred from homology"/>
<evidence type="ECO:0000256" key="4">
    <source>
        <dbReference type="ARBA" id="ARBA00023125"/>
    </source>
</evidence>
<evidence type="ECO:0000313" key="14">
    <source>
        <dbReference type="Proteomes" id="UP001151532"/>
    </source>
</evidence>
<evidence type="ECO:0000256" key="6">
    <source>
        <dbReference type="ARBA" id="ARBA00023163"/>
    </source>
</evidence>
<evidence type="ECO:0000256" key="9">
    <source>
        <dbReference type="RuleBase" id="RU000682"/>
    </source>
</evidence>
<dbReference type="InterPro" id="IPR050762">
    <property type="entry name" value="HD-ZIP_Homeobox_LZ_Class_II"/>
</dbReference>
<evidence type="ECO:0000256" key="10">
    <source>
        <dbReference type="SAM" id="Coils"/>
    </source>
</evidence>
<comment type="caution">
    <text evidence="13">The sequence shown here is derived from an EMBL/GenBank/DDBJ whole genome shotgun (WGS) entry which is preliminary data.</text>
</comment>
<name>A0A9Q0QGW0_SALPP</name>
<feature type="compositionally biased region" description="Polar residues" evidence="11">
    <location>
        <begin position="45"/>
        <end position="62"/>
    </location>
</feature>
<dbReference type="CDD" id="cd00086">
    <property type="entry name" value="homeodomain"/>
    <property type="match status" value="1"/>
</dbReference>
<organism evidence="13 14">
    <name type="scientific">Salix purpurea</name>
    <name type="common">Purple osier willow</name>
    <dbReference type="NCBI Taxonomy" id="77065"/>
    <lineage>
        <taxon>Eukaryota</taxon>
        <taxon>Viridiplantae</taxon>
        <taxon>Streptophyta</taxon>
        <taxon>Embryophyta</taxon>
        <taxon>Tracheophyta</taxon>
        <taxon>Spermatophyta</taxon>
        <taxon>Magnoliopsida</taxon>
        <taxon>eudicotyledons</taxon>
        <taxon>Gunneridae</taxon>
        <taxon>Pentapetalae</taxon>
        <taxon>rosids</taxon>
        <taxon>fabids</taxon>
        <taxon>Malpighiales</taxon>
        <taxon>Salicaceae</taxon>
        <taxon>Saliceae</taxon>
        <taxon>Salix</taxon>
    </lineage>
</organism>
<keyword evidence="4 8" id="KW-0238">DNA-binding</keyword>
<dbReference type="InterPro" id="IPR003106">
    <property type="entry name" value="Leu_zip_homeo"/>
</dbReference>
<feature type="region of interest" description="Disordered" evidence="11">
    <location>
        <begin position="34"/>
        <end position="63"/>
    </location>
</feature>
<keyword evidence="14" id="KW-1185">Reference proteome</keyword>
<dbReference type="InterPro" id="IPR001356">
    <property type="entry name" value="HD"/>
</dbReference>
<dbReference type="PRINTS" id="PR00031">
    <property type="entry name" value="HTHREPRESSR"/>
</dbReference>
<dbReference type="GO" id="GO:0005634">
    <property type="term" value="C:nucleus"/>
    <property type="evidence" value="ECO:0007669"/>
    <property type="project" value="UniProtKB-SubCell"/>
</dbReference>
<feature type="coiled-coil region" evidence="10">
    <location>
        <begin position="249"/>
        <end position="283"/>
    </location>
</feature>
<dbReference type="EMBL" id="JAPFFK010000016">
    <property type="protein sequence ID" value="KAJ6706117.1"/>
    <property type="molecule type" value="Genomic_DNA"/>
</dbReference>
<dbReference type="Pfam" id="PF04618">
    <property type="entry name" value="HD-ZIP_N"/>
    <property type="match status" value="1"/>
</dbReference>
<feature type="DNA-binding region" description="Homeobox" evidence="8">
    <location>
        <begin position="220"/>
        <end position="251"/>
    </location>
</feature>
<comment type="subcellular location">
    <subcellularLocation>
        <location evidence="1 8 9">Nucleus</location>
    </subcellularLocation>
</comment>
<feature type="region of interest" description="Disordered" evidence="11">
    <location>
        <begin position="313"/>
        <end position="337"/>
    </location>
</feature>
<evidence type="ECO:0000313" key="13">
    <source>
        <dbReference type="EMBL" id="KAJ6706117.1"/>
    </source>
</evidence>
<dbReference type="PANTHER" id="PTHR45714:SF88">
    <property type="entry name" value="HOMEOBOX-LEUCINE ZIPPER PROTEIN HAT4"/>
    <property type="match status" value="1"/>
</dbReference>
<evidence type="ECO:0000256" key="5">
    <source>
        <dbReference type="ARBA" id="ARBA00023155"/>
    </source>
</evidence>
<gene>
    <name evidence="13" type="ORF">OIU79_010712</name>
</gene>
<evidence type="ECO:0000256" key="8">
    <source>
        <dbReference type="PROSITE-ProRule" id="PRU00108"/>
    </source>
</evidence>
<dbReference type="CDD" id="cd14686">
    <property type="entry name" value="bZIP"/>
    <property type="match status" value="1"/>
</dbReference>